<sequence>MPPFCPSAPHQTKTSDQDRDTEGSLESLPMYNKRKFGHIRVHIAAETYINTVYTYERSDTRSTSSRTLGRSSVSPSSPARFSPALTGSSHTIGHPKRRTQTEASSCTVGREEGPNTSSASDSSHTIGREESPTMSSTPDSSHTIGLSPSPEGERRVERMDVDAEGGRLGNGEEEAEERRGIEDTDGEGGGDLFKESYEDSFLTPSRGLDNSAFVPQPPAARAQSANRTQERRGRYQFGGRPRVFHSISIQYLSSSKAAFTLLTHLGIVIVGGSETSPPDPPAPFRILRPALYTGGSSSSPVTLEEVDLSVADRKSTPVHIAALPSAVLNTQSLNILALNAFARVDAAALSAFVHVDRAAHSVVVHEVIFVRNFRKPQKIPPARSLAACFSAHILLLFLPYLPLPLLPAVLGPSDRPPSKLEPVLPVTPAPLLLREPALAVLVRRWLSSVTRIQSFAACSFEGVGGDIEAPNSPIDELLTSWRWESFSESTRCQSHEAPEADSHNSKTKCPTESVHMIKYYTSRATVGSCFFCLTSALCCNVVAMAQEDRDLKIGRNICNDDSVLAIVYFDHVAPGSGVNALEDKLQVVTRLRTDARWTCIALSVVLRKHTSADGVECTSGVESGAMWDCRGIVDARDKIHSEAADLVSIFMSTIAPPAADATTVTTATSTVMESATSLEEHAWVPTFSISRHPYPSLIPIKHPHKRFLRRYALPLLLSIPKRLLLLRSGTLNITSNVFALLSSTVIVASFLCQSCWSLDIARRRSIVWSLEFGGCARVGSVERGAKWVEEAEASSMACHGYVGYVRAGEECRMDADSCEKDAAFEAEALEGGTSGSKACNGGVADRYVT</sequence>
<dbReference type="AlphaFoldDB" id="A0A6A6IGY4"/>
<dbReference type="GeneID" id="54580092"/>
<proteinExistence type="predicted"/>
<evidence type="ECO:0000313" key="2">
    <source>
        <dbReference type="EMBL" id="KAF2249865.1"/>
    </source>
</evidence>
<gene>
    <name evidence="2" type="ORF">BU26DRAFT_504296</name>
</gene>
<feature type="region of interest" description="Disordered" evidence="1">
    <location>
        <begin position="1"/>
        <end position="27"/>
    </location>
</feature>
<keyword evidence="3" id="KW-1185">Reference proteome</keyword>
<feature type="region of interest" description="Disordered" evidence="1">
    <location>
        <begin position="57"/>
        <end position="231"/>
    </location>
</feature>
<protein>
    <submittedName>
        <fullName evidence="2">Uncharacterized protein</fullName>
    </submittedName>
</protein>
<feature type="compositionally biased region" description="Polar residues" evidence="1">
    <location>
        <begin position="114"/>
        <end position="125"/>
    </location>
</feature>
<evidence type="ECO:0000313" key="3">
    <source>
        <dbReference type="Proteomes" id="UP000800094"/>
    </source>
</evidence>
<feature type="compositionally biased region" description="Low complexity" evidence="1">
    <location>
        <begin position="61"/>
        <end position="83"/>
    </location>
</feature>
<evidence type="ECO:0000256" key="1">
    <source>
        <dbReference type="SAM" id="MobiDB-lite"/>
    </source>
</evidence>
<feature type="compositionally biased region" description="Basic and acidic residues" evidence="1">
    <location>
        <begin position="151"/>
        <end position="165"/>
    </location>
</feature>
<feature type="compositionally biased region" description="Polar residues" evidence="1">
    <location>
        <begin position="132"/>
        <end position="146"/>
    </location>
</feature>
<dbReference type="RefSeq" id="XP_033684869.1">
    <property type="nucleotide sequence ID" value="XM_033826762.1"/>
</dbReference>
<accession>A0A6A6IGY4</accession>
<name>A0A6A6IGY4_9PLEO</name>
<dbReference type="Proteomes" id="UP000800094">
    <property type="component" value="Unassembled WGS sequence"/>
</dbReference>
<feature type="compositionally biased region" description="Basic and acidic residues" evidence="1">
    <location>
        <begin position="13"/>
        <end position="22"/>
    </location>
</feature>
<dbReference type="EMBL" id="ML987194">
    <property type="protein sequence ID" value="KAF2249865.1"/>
    <property type="molecule type" value="Genomic_DNA"/>
</dbReference>
<organism evidence="2 3">
    <name type="scientific">Trematosphaeria pertusa</name>
    <dbReference type="NCBI Taxonomy" id="390896"/>
    <lineage>
        <taxon>Eukaryota</taxon>
        <taxon>Fungi</taxon>
        <taxon>Dikarya</taxon>
        <taxon>Ascomycota</taxon>
        <taxon>Pezizomycotina</taxon>
        <taxon>Dothideomycetes</taxon>
        <taxon>Pleosporomycetidae</taxon>
        <taxon>Pleosporales</taxon>
        <taxon>Massarineae</taxon>
        <taxon>Trematosphaeriaceae</taxon>
        <taxon>Trematosphaeria</taxon>
    </lineage>
</organism>
<reference evidence="2" key="1">
    <citation type="journal article" date="2020" name="Stud. Mycol.">
        <title>101 Dothideomycetes genomes: a test case for predicting lifestyles and emergence of pathogens.</title>
        <authorList>
            <person name="Haridas S."/>
            <person name="Albert R."/>
            <person name="Binder M."/>
            <person name="Bloem J."/>
            <person name="Labutti K."/>
            <person name="Salamov A."/>
            <person name="Andreopoulos B."/>
            <person name="Baker S."/>
            <person name="Barry K."/>
            <person name="Bills G."/>
            <person name="Bluhm B."/>
            <person name="Cannon C."/>
            <person name="Castanera R."/>
            <person name="Culley D."/>
            <person name="Daum C."/>
            <person name="Ezra D."/>
            <person name="Gonzalez J."/>
            <person name="Henrissat B."/>
            <person name="Kuo A."/>
            <person name="Liang C."/>
            <person name="Lipzen A."/>
            <person name="Lutzoni F."/>
            <person name="Magnuson J."/>
            <person name="Mondo S."/>
            <person name="Nolan M."/>
            <person name="Ohm R."/>
            <person name="Pangilinan J."/>
            <person name="Park H.-J."/>
            <person name="Ramirez L."/>
            <person name="Alfaro M."/>
            <person name="Sun H."/>
            <person name="Tritt A."/>
            <person name="Yoshinaga Y."/>
            <person name="Zwiers L.-H."/>
            <person name="Turgeon B."/>
            <person name="Goodwin S."/>
            <person name="Spatafora J."/>
            <person name="Crous P."/>
            <person name="Grigoriev I."/>
        </authorList>
    </citation>
    <scope>NUCLEOTIDE SEQUENCE</scope>
    <source>
        <strain evidence="2">CBS 122368</strain>
    </source>
</reference>